<protein>
    <submittedName>
        <fullName evidence="2">Uncharacterized protein</fullName>
    </submittedName>
</protein>
<proteinExistence type="predicted"/>
<dbReference type="Proteomes" id="UP000727407">
    <property type="component" value="Unassembled WGS sequence"/>
</dbReference>
<accession>A0A8J4XDD5</accession>
<reference evidence="2" key="1">
    <citation type="submission" date="2020-07" db="EMBL/GenBank/DDBJ databases">
        <title>Clarias magur genome sequencing, assembly and annotation.</title>
        <authorList>
            <person name="Kushwaha B."/>
            <person name="Kumar R."/>
            <person name="Das P."/>
            <person name="Joshi C.G."/>
            <person name="Kumar D."/>
            <person name="Nagpure N.S."/>
            <person name="Pandey M."/>
            <person name="Agarwal S."/>
            <person name="Srivastava S."/>
            <person name="Singh M."/>
            <person name="Sahoo L."/>
            <person name="Jayasankar P."/>
            <person name="Meher P.K."/>
            <person name="Koringa P.G."/>
            <person name="Iquebal M.A."/>
            <person name="Das S.P."/>
            <person name="Bit A."/>
            <person name="Patnaik S."/>
            <person name="Patel N."/>
            <person name="Shah T.M."/>
            <person name="Hinsu A."/>
            <person name="Jena J.K."/>
        </authorList>
    </citation>
    <scope>NUCLEOTIDE SEQUENCE</scope>
    <source>
        <strain evidence="2">CIFAMagur01</strain>
        <tissue evidence="2">Testis</tissue>
    </source>
</reference>
<comment type="caution">
    <text evidence="2">The sequence shown here is derived from an EMBL/GenBank/DDBJ whole genome shotgun (WGS) entry which is preliminary data.</text>
</comment>
<feature type="compositionally biased region" description="Low complexity" evidence="1">
    <location>
        <begin position="13"/>
        <end position="31"/>
    </location>
</feature>
<organism evidence="2 3">
    <name type="scientific">Clarias magur</name>
    <name type="common">Asian catfish</name>
    <name type="synonym">Macropteronotus magur</name>
    <dbReference type="NCBI Taxonomy" id="1594786"/>
    <lineage>
        <taxon>Eukaryota</taxon>
        <taxon>Metazoa</taxon>
        <taxon>Chordata</taxon>
        <taxon>Craniata</taxon>
        <taxon>Vertebrata</taxon>
        <taxon>Euteleostomi</taxon>
        <taxon>Actinopterygii</taxon>
        <taxon>Neopterygii</taxon>
        <taxon>Teleostei</taxon>
        <taxon>Ostariophysi</taxon>
        <taxon>Siluriformes</taxon>
        <taxon>Clariidae</taxon>
        <taxon>Clarias</taxon>
    </lineage>
</organism>
<evidence type="ECO:0000313" key="3">
    <source>
        <dbReference type="Proteomes" id="UP000727407"/>
    </source>
</evidence>
<feature type="region of interest" description="Disordered" evidence="1">
    <location>
        <begin position="11"/>
        <end position="40"/>
    </location>
</feature>
<evidence type="ECO:0000313" key="2">
    <source>
        <dbReference type="EMBL" id="KAF5897990.1"/>
    </source>
</evidence>
<sequence length="189" mass="20506">MRRTAFITALINPSTSLPSSPSRRSGSGASPCRDETPPSATLGGRLVRVRALSRSSRSARTMRCSVRLQISRRYAAARLAGRRRASASGRPRSASLSRRRCRKYGFNEVVESCAILASVARVQWSRSPQSPQAARCPSGLDMRSIISNNVCQSGVERRQSRRRRSLGPSCPAGGADAALAFTPLRTYTP</sequence>
<keyword evidence="3" id="KW-1185">Reference proteome</keyword>
<gene>
    <name evidence="2" type="ORF">DAT39_012297</name>
</gene>
<dbReference type="EMBL" id="QNUK01000215">
    <property type="protein sequence ID" value="KAF5897990.1"/>
    <property type="molecule type" value="Genomic_DNA"/>
</dbReference>
<dbReference type="AlphaFoldDB" id="A0A8J4XDD5"/>
<name>A0A8J4XDD5_CLAMG</name>
<evidence type="ECO:0000256" key="1">
    <source>
        <dbReference type="SAM" id="MobiDB-lite"/>
    </source>
</evidence>